<keyword evidence="1" id="KW-1133">Transmembrane helix</keyword>
<evidence type="ECO:0000313" key="3">
    <source>
        <dbReference type="Proteomes" id="UP001610861"/>
    </source>
</evidence>
<feature type="transmembrane region" description="Helical" evidence="1">
    <location>
        <begin position="47"/>
        <end position="73"/>
    </location>
</feature>
<organism evidence="2 3">
    <name type="scientific">Microbacterium alkaliflavum</name>
    <dbReference type="NCBI Taxonomy" id="3248839"/>
    <lineage>
        <taxon>Bacteria</taxon>
        <taxon>Bacillati</taxon>
        <taxon>Actinomycetota</taxon>
        <taxon>Actinomycetes</taxon>
        <taxon>Micrococcales</taxon>
        <taxon>Microbacteriaceae</taxon>
        <taxon>Microbacterium</taxon>
    </lineage>
</organism>
<keyword evidence="1" id="KW-0812">Transmembrane</keyword>
<proteinExistence type="predicted"/>
<evidence type="ECO:0000313" key="2">
    <source>
        <dbReference type="EMBL" id="MFH8250855.1"/>
    </source>
</evidence>
<comment type="caution">
    <text evidence="2">The sequence shown here is derived from an EMBL/GenBank/DDBJ whole genome shotgun (WGS) entry which is preliminary data.</text>
</comment>
<reference evidence="2 3" key="1">
    <citation type="submission" date="2024-09" db="EMBL/GenBank/DDBJ databases">
        <authorList>
            <person name="Pan X."/>
        </authorList>
    </citation>
    <scope>NUCLEOTIDE SEQUENCE [LARGE SCALE GENOMIC DNA]</scope>
    <source>
        <strain evidence="2 3">B2969</strain>
    </source>
</reference>
<protein>
    <submittedName>
        <fullName evidence="2">Uncharacterized protein</fullName>
    </submittedName>
</protein>
<dbReference type="Proteomes" id="UP001610861">
    <property type="component" value="Unassembled WGS sequence"/>
</dbReference>
<name>A0ABW7Q7K8_9MICO</name>
<dbReference type="RefSeq" id="WP_396640802.1">
    <property type="nucleotide sequence ID" value="NZ_JBIQWL010000003.1"/>
</dbReference>
<accession>A0ABW7Q7K8</accession>
<gene>
    <name evidence="2" type="ORF">ACH3VR_10855</name>
</gene>
<evidence type="ECO:0000256" key="1">
    <source>
        <dbReference type="SAM" id="Phobius"/>
    </source>
</evidence>
<keyword evidence="3" id="KW-1185">Reference proteome</keyword>
<keyword evidence="1" id="KW-0472">Membrane</keyword>
<dbReference type="EMBL" id="JBIQWL010000003">
    <property type="protein sequence ID" value="MFH8250855.1"/>
    <property type="molecule type" value="Genomic_DNA"/>
</dbReference>
<sequence>MEAGLMLLAGVVLLVAGIGGALSRNRLAGLVVQRLGPSPGGQPRNAGSIAMIILVIGVVVAFWGASLIVWGWLETDFIQVPEGASG</sequence>